<dbReference type="PROSITE" id="PS00211">
    <property type="entry name" value="ABC_TRANSPORTER_1"/>
    <property type="match status" value="1"/>
</dbReference>
<dbReference type="InterPro" id="IPR050763">
    <property type="entry name" value="ABC_transporter_ATP-binding"/>
</dbReference>
<dbReference type="PANTHER" id="PTHR42711:SF17">
    <property type="entry name" value="ABC TRANSPORTER ATP-BINDING PROTEIN"/>
    <property type="match status" value="1"/>
</dbReference>
<dbReference type="PANTHER" id="PTHR42711">
    <property type="entry name" value="ABC TRANSPORTER ATP-BINDING PROTEIN"/>
    <property type="match status" value="1"/>
</dbReference>
<dbReference type="EMBL" id="JAKGSI010000001">
    <property type="protein sequence ID" value="MCF4005771.1"/>
    <property type="molecule type" value="Genomic_DNA"/>
</dbReference>
<dbReference type="GO" id="GO:0005886">
    <property type="term" value="C:plasma membrane"/>
    <property type="evidence" value="ECO:0007669"/>
    <property type="project" value="UniProtKB-SubCell"/>
</dbReference>
<reference evidence="7" key="1">
    <citation type="submission" date="2022-01" db="EMBL/GenBank/DDBJ databases">
        <title>Corynebacterium sp. nov isolated from isolated from the feces of the greater white-fronted geese (Anser albifrons) at Poyang Lake, PR China.</title>
        <authorList>
            <person name="Liu Q."/>
        </authorList>
    </citation>
    <scope>NUCLEOTIDE SEQUENCE</scope>
    <source>
        <strain evidence="7">JCM 32435</strain>
    </source>
</reference>
<dbReference type="InterPro" id="IPR017871">
    <property type="entry name" value="ABC_transporter-like_CS"/>
</dbReference>
<dbReference type="CDD" id="cd03230">
    <property type="entry name" value="ABC_DR_subfamily_A"/>
    <property type="match status" value="1"/>
</dbReference>
<evidence type="ECO:0000313" key="7">
    <source>
        <dbReference type="EMBL" id="MCF4005771.1"/>
    </source>
</evidence>
<dbReference type="InterPro" id="IPR027417">
    <property type="entry name" value="P-loop_NTPase"/>
</dbReference>
<dbReference type="SMART" id="SM00382">
    <property type="entry name" value="AAA"/>
    <property type="match status" value="1"/>
</dbReference>
<dbReference type="Gene3D" id="3.40.50.300">
    <property type="entry name" value="P-loop containing nucleotide triphosphate hydrolases"/>
    <property type="match status" value="1"/>
</dbReference>
<comment type="subcellular location">
    <subcellularLocation>
        <location evidence="1">Cell membrane</location>
        <topology evidence="1">Peripheral membrane protein</topology>
    </subcellularLocation>
</comment>
<dbReference type="InterPro" id="IPR003593">
    <property type="entry name" value="AAA+_ATPase"/>
</dbReference>
<evidence type="ECO:0000256" key="3">
    <source>
        <dbReference type="ARBA" id="ARBA00022741"/>
    </source>
</evidence>
<dbReference type="InterPro" id="IPR003439">
    <property type="entry name" value="ABC_transporter-like_ATP-bd"/>
</dbReference>
<dbReference type="GO" id="GO:0046677">
    <property type="term" value="P:response to antibiotic"/>
    <property type="evidence" value="ECO:0007669"/>
    <property type="project" value="UniProtKB-KW"/>
</dbReference>
<dbReference type="Proteomes" id="UP001139336">
    <property type="component" value="Unassembled WGS sequence"/>
</dbReference>
<accession>A0A9X1QMR2</accession>
<name>A0A9X1QMR2_9CORY</name>
<dbReference type="RefSeq" id="WP_236117574.1">
    <property type="nucleotide sequence ID" value="NZ_JAKGSI010000001.1"/>
</dbReference>
<dbReference type="Pfam" id="PF00005">
    <property type="entry name" value="ABC_tran"/>
    <property type="match status" value="1"/>
</dbReference>
<evidence type="ECO:0000313" key="8">
    <source>
        <dbReference type="Proteomes" id="UP001139336"/>
    </source>
</evidence>
<evidence type="ECO:0000256" key="2">
    <source>
        <dbReference type="ARBA" id="ARBA00022448"/>
    </source>
</evidence>
<sequence length="325" mass="34761">MRTPAIDIRGVTRTFGHGRTSVTAVDNVTFQINRGEVVALLGHNGAGKSTLLDMVMGLSDPTDGSIEVLGQRPGAVPGTVGAMLQSGGLLPDLTVKATAQMTAAILGDCLPVDDVLHRSGCTDFVNRRVGKCSGGQIQRLRFALALLPDPEILLLDEPTAGMDAEARRSFWTAMRREATEGRAIVFATHYLHEVDDAADRVILLQRGRIVTDMPVARLASKTKRHVTGVWQGTAEDAAHLVQSLGIPPEDLVIIDGRMRLTAPDGDAAVRTLLNMAAASRLEVRVPSVEDLFFQCGEHGDASEEFDAFARHAATANDAPATLIEE</sequence>
<evidence type="ECO:0000256" key="5">
    <source>
        <dbReference type="ARBA" id="ARBA00023251"/>
    </source>
</evidence>
<proteinExistence type="predicted"/>
<keyword evidence="8" id="KW-1185">Reference proteome</keyword>
<dbReference type="AlphaFoldDB" id="A0A9X1QMR2"/>
<evidence type="ECO:0000256" key="4">
    <source>
        <dbReference type="ARBA" id="ARBA00022840"/>
    </source>
</evidence>
<dbReference type="GO" id="GO:0005524">
    <property type="term" value="F:ATP binding"/>
    <property type="evidence" value="ECO:0007669"/>
    <property type="project" value="UniProtKB-KW"/>
</dbReference>
<evidence type="ECO:0000259" key="6">
    <source>
        <dbReference type="PROSITE" id="PS50893"/>
    </source>
</evidence>
<keyword evidence="5" id="KW-0046">Antibiotic resistance</keyword>
<comment type="caution">
    <text evidence="7">The sequence shown here is derived from an EMBL/GenBank/DDBJ whole genome shotgun (WGS) entry which is preliminary data.</text>
</comment>
<keyword evidence="4 7" id="KW-0067">ATP-binding</keyword>
<protein>
    <submittedName>
        <fullName evidence="7">ABC transporter ATP-binding protein</fullName>
    </submittedName>
</protein>
<keyword evidence="3" id="KW-0547">Nucleotide-binding</keyword>
<dbReference type="PROSITE" id="PS50893">
    <property type="entry name" value="ABC_TRANSPORTER_2"/>
    <property type="match status" value="1"/>
</dbReference>
<evidence type="ECO:0000256" key="1">
    <source>
        <dbReference type="ARBA" id="ARBA00004202"/>
    </source>
</evidence>
<organism evidence="7 8">
    <name type="scientific">Corynebacterium uropygiale</name>
    <dbReference type="NCBI Taxonomy" id="1775911"/>
    <lineage>
        <taxon>Bacteria</taxon>
        <taxon>Bacillati</taxon>
        <taxon>Actinomycetota</taxon>
        <taxon>Actinomycetes</taxon>
        <taxon>Mycobacteriales</taxon>
        <taxon>Corynebacteriaceae</taxon>
        <taxon>Corynebacterium</taxon>
    </lineage>
</organism>
<dbReference type="SUPFAM" id="SSF52540">
    <property type="entry name" value="P-loop containing nucleoside triphosphate hydrolases"/>
    <property type="match status" value="1"/>
</dbReference>
<gene>
    <name evidence="7" type="ORF">L1O03_01080</name>
</gene>
<keyword evidence="2" id="KW-0813">Transport</keyword>
<dbReference type="GO" id="GO:0016887">
    <property type="term" value="F:ATP hydrolysis activity"/>
    <property type="evidence" value="ECO:0007669"/>
    <property type="project" value="InterPro"/>
</dbReference>
<feature type="domain" description="ABC transporter" evidence="6">
    <location>
        <begin position="6"/>
        <end position="231"/>
    </location>
</feature>